<dbReference type="Pfam" id="PF04940">
    <property type="entry name" value="BLUF"/>
    <property type="match status" value="1"/>
</dbReference>
<dbReference type="EMBL" id="JAPDOB010000001">
    <property type="protein sequence ID" value="MCW3797384.1"/>
    <property type="molecule type" value="Genomic_DNA"/>
</dbReference>
<reference evidence="2 3" key="1">
    <citation type="submission" date="2022-10" db="EMBL/GenBank/DDBJ databases">
        <title>Sphingomonas sp.</title>
        <authorList>
            <person name="Jin C."/>
        </authorList>
    </citation>
    <scope>NUCLEOTIDE SEQUENCE [LARGE SCALE GENOMIC DNA]</scope>
    <source>
        <strain evidence="2 3">BN140010</strain>
    </source>
</reference>
<comment type="caution">
    <text evidence="2">The sequence shown here is derived from an EMBL/GenBank/DDBJ whole genome shotgun (WGS) entry which is preliminary data.</text>
</comment>
<dbReference type="RefSeq" id="WP_264881607.1">
    <property type="nucleotide sequence ID" value="NZ_JAPDOB010000001.1"/>
</dbReference>
<name>A0ABT3JEE7_9SPHN</name>
<organism evidence="2 3">
    <name type="scientific">Sphingomonas arvum</name>
    <dbReference type="NCBI Taxonomy" id="2992113"/>
    <lineage>
        <taxon>Bacteria</taxon>
        <taxon>Pseudomonadati</taxon>
        <taxon>Pseudomonadota</taxon>
        <taxon>Alphaproteobacteria</taxon>
        <taxon>Sphingomonadales</taxon>
        <taxon>Sphingomonadaceae</taxon>
        <taxon>Sphingomonas</taxon>
    </lineage>
</organism>
<evidence type="ECO:0000313" key="2">
    <source>
        <dbReference type="EMBL" id="MCW3797384.1"/>
    </source>
</evidence>
<dbReference type="PROSITE" id="PS50925">
    <property type="entry name" value="BLUF"/>
    <property type="match status" value="1"/>
</dbReference>
<dbReference type="SMART" id="SM01034">
    <property type="entry name" value="BLUF"/>
    <property type="match status" value="1"/>
</dbReference>
<gene>
    <name evidence="2" type="ORF">OMW55_06140</name>
</gene>
<protein>
    <submittedName>
        <fullName evidence="2">BLUF domain-containing protein</fullName>
    </submittedName>
</protein>
<accession>A0ABT3JEE7</accession>
<sequence>MEQIIYISTSRAPVRPTDEELQHILSVSRRNNARDGLSGLLVVGGRRFLQVLEGPSEALNRAFNRIRGDERHFAVVELTRRAIEQRSFPEWDMGFEVQGKHLTEVVGKLIADVEDPLLRAQVDGFAKIHSKAA</sequence>
<dbReference type="Gene3D" id="3.30.70.100">
    <property type="match status" value="1"/>
</dbReference>
<keyword evidence="3" id="KW-1185">Reference proteome</keyword>
<dbReference type="Proteomes" id="UP001526246">
    <property type="component" value="Unassembled WGS sequence"/>
</dbReference>
<dbReference type="SUPFAM" id="SSF54975">
    <property type="entry name" value="Acylphosphatase/BLUF domain-like"/>
    <property type="match status" value="1"/>
</dbReference>
<feature type="domain" description="BLUF" evidence="1">
    <location>
        <begin position="1"/>
        <end position="94"/>
    </location>
</feature>
<proteinExistence type="predicted"/>
<evidence type="ECO:0000259" key="1">
    <source>
        <dbReference type="PROSITE" id="PS50925"/>
    </source>
</evidence>
<dbReference type="InterPro" id="IPR007024">
    <property type="entry name" value="BLUF_domain"/>
</dbReference>
<dbReference type="InterPro" id="IPR036046">
    <property type="entry name" value="Acylphosphatase-like_dom_sf"/>
</dbReference>
<evidence type="ECO:0000313" key="3">
    <source>
        <dbReference type="Proteomes" id="UP001526246"/>
    </source>
</evidence>